<feature type="compositionally biased region" description="Basic and acidic residues" evidence="1">
    <location>
        <begin position="102"/>
        <end position="111"/>
    </location>
</feature>
<dbReference type="EMBL" id="CP011125">
    <property type="protein sequence ID" value="AKF03877.1"/>
    <property type="molecule type" value="Genomic_DNA"/>
</dbReference>
<protein>
    <recommendedName>
        <fullName evidence="2">Peptidoglycan binding-like domain-containing protein</fullName>
    </recommendedName>
</protein>
<reference evidence="3 4" key="1">
    <citation type="submission" date="2015-03" db="EMBL/GenBank/DDBJ databases">
        <title>Genome assembly of Sandaracinus amylolyticus DSM 53668.</title>
        <authorList>
            <person name="Sharma G."/>
            <person name="Subramanian S."/>
        </authorList>
    </citation>
    <scope>NUCLEOTIDE SEQUENCE [LARGE SCALE GENOMIC DNA]</scope>
    <source>
        <strain evidence="3 4">DSM 53668</strain>
    </source>
</reference>
<evidence type="ECO:0000256" key="1">
    <source>
        <dbReference type="SAM" id="MobiDB-lite"/>
    </source>
</evidence>
<sequence length="142" mass="15230">MGTKILKRGMRGDDVRDVQEKLHRLGFDVKADGIFGEETERAVHRLQTLFGYTVDGLVGDGTKKLMDAQIGYGWNAKLPNAQELALRAQGKLPGTSGGAGAEARHYPEETPRSPTIPDARHTAAPTSSTSHVGGGAPRTPKR</sequence>
<evidence type="ECO:0000313" key="3">
    <source>
        <dbReference type="EMBL" id="AKF03877.1"/>
    </source>
</evidence>
<dbReference type="KEGG" id="samy:DB32_001026"/>
<proteinExistence type="predicted"/>
<name>A0A0F6W053_9BACT</name>
<accession>A0A0F6W053</accession>
<keyword evidence="4" id="KW-1185">Reference proteome</keyword>
<dbReference type="AlphaFoldDB" id="A0A0F6W053"/>
<feature type="domain" description="Peptidoglycan binding-like" evidence="2">
    <location>
        <begin position="11"/>
        <end position="66"/>
    </location>
</feature>
<dbReference type="Gene3D" id="1.10.101.10">
    <property type="entry name" value="PGBD-like superfamily/PGBD"/>
    <property type="match status" value="1"/>
</dbReference>
<feature type="region of interest" description="Disordered" evidence="1">
    <location>
        <begin position="87"/>
        <end position="142"/>
    </location>
</feature>
<dbReference type="OrthoDB" id="9808544at2"/>
<dbReference type="STRING" id="927083.DB32_001026"/>
<dbReference type="Pfam" id="PF01471">
    <property type="entry name" value="PG_binding_1"/>
    <property type="match status" value="1"/>
</dbReference>
<dbReference type="InterPro" id="IPR036366">
    <property type="entry name" value="PGBDSf"/>
</dbReference>
<gene>
    <name evidence="3" type="ORF">DB32_001026</name>
</gene>
<dbReference type="Proteomes" id="UP000034883">
    <property type="component" value="Chromosome"/>
</dbReference>
<dbReference type="InterPro" id="IPR002477">
    <property type="entry name" value="Peptidoglycan-bd-like"/>
</dbReference>
<evidence type="ECO:0000313" key="4">
    <source>
        <dbReference type="Proteomes" id="UP000034883"/>
    </source>
</evidence>
<dbReference type="SUPFAM" id="SSF47090">
    <property type="entry name" value="PGBD-like"/>
    <property type="match status" value="1"/>
</dbReference>
<dbReference type="InterPro" id="IPR036365">
    <property type="entry name" value="PGBD-like_sf"/>
</dbReference>
<evidence type="ECO:0000259" key="2">
    <source>
        <dbReference type="Pfam" id="PF01471"/>
    </source>
</evidence>
<dbReference type="RefSeq" id="WP_053231287.1">
    <property type="nucleotide sequence ID" value="NZ_CP011125.1"/>
</dbReference>
<organism evidence="3 4">
    <name type="scientific">Sandaracinus amylolyticus</name>
    <dbReference type="NCBI Taxonomy" id="927083"/>
    <lineage>
        <taxon>Bacteria</taxon>
        <taxon>Pseudomonadati</taxon>
        <taxon>Myxococcota</taxon>
        <taxon>Polyangia</taxon>
        <taxon>Polyangiales</taxon>
        <taxon>Sandaracinaceae</taxon>
        <taxon>Sandaracinus</taxon>
    </lineage>
</organism>